<evidence type="ECO:0000313" key="4">
    <source>
        <dbReference type="Proteomes" id="UP000031338"/>
    </source>
</evidence>
<gene>
    <name evidence="3" type="ORF">NJ75_04093</name>
</gene>
<dbReference type="RefSeq" id="WP_230487691.1">
    <property type="nucleotide sequence ID" value="NZ_JRVC01000027.1"/>
</dbReference>
<accession>A0A0B8Z8T9</accession>
<organism evidence="3 4">
    <name type="scientific">Novosphingobium subterraneum</name>
    <dbReference type="NCBI Taxonomy" id="48936"/>
    <lineage>
        <taxon>Bacteria</taxon>
        <taxon>Pseudomonadati</taxon>
        <taxon>Pseudomonadota</taxon>
        <taxon>Alphaproteobacteria</taxon>
        <taxon>Sphingomonadales</taxon>
        <taxon>Sphingomonadaceae</taxon>
        <taxon>Novosphingobium</taxon>
    </lineage>
</organism>
<reference evidence="3 4" key="1">
    <citation type="submission" date="2014-10" db="EMBL/GenBank/DDBJ databases">
        <title>Draft genome sequence of Novosphingobium subterraneum DSM 12447.</title>
        <authorList>
            <person name="Gan H.M."/>
            <person name="Gan H.Y."/>
            <person name="Savka M.A."/>
        </authorList>
    </citation>
    <scope>NUCLEOTIDE SEQUENCE [LARGE SCALE GENOMIC DNA]</scope>
    <source>
        <strain evidence="3 4">DSM 12447</strain>
    </source>
</reference>
<dbReference type="AlphaFoldDB" id="A0A0B8Z8T9"/>
<proteinExistence type="predicted"/>
<dbReference type="Pfam" id="PF20789">
    <property type="entry name" value="4HBT_3C"/>
    <property type="match status" value="1"/>
</dbReference>
<dbReference type="Gene3D" id="2.40.160.210">
    <property type="entry name" value="Acyl-CoA thioesterase, double hotdog domain"/>
    <property type="match status" value="1"/>
</dbReference>
<dbReference type="InterPro" id="IPR029069">
    <property type="entry name" value="HotDog_dom_sf"/>
</dbReference>
<protein>
    <recommendedName>
        <fullName evidence="5">Acyl-CoA thioesterase</fullName>
    </recommendedName>
</protein>
<feature type="domain" description="Acyl-CoA thioesterase-like C-terminal" evidence="2">
    <location>
        <begin position="140"/>
        <end position="263"/>
    </location>
</feature>
<dbReference type="Pfam" id="PF13622">
    <property type="entry name" value="4HBT_3"/>
    <property type="match status" value="1"/>
</dbReference>
<dbReference type="InterPro" id="IPR042171">
    <property type="entry name" value="Acyl-CoA_hotdog"/>
</dbReference>
<feature type="domain" description="Acyl-CoA thioesterase-like N-terminal HotDog" evidence="1">
    <location>
        <begin position="32"/>
        <end position="113"/>
    </location>
</feature>
<evidence type="ECO:0000259" key="1">
    <source>
        <dbReference type="Pfam" id="PF13622"/>
    </source>
</evidence>
<keyword evidence="4" id="KW-1185">Reference proteome</keyword>
<evidence type="ECO:0000313" key="3">
    <source>
        <dbReference type="EMBL" id="KHS42655.1"/>
    </source>
</evidence>
<dbReference type="Proteomes" id="UP000031338">
    <property type="component" value="Unassembled WGS sequence"/>
</dbReference>
<dbReference type="InterPro" id="IPR049449">
    <property type="entry name" value="TesB_ACOT8-like_N"/>
</dbReference>
<dbReference type="EMBL" id="JRVC01000027">
    <property type="protein sequence ID" value="KHS42655.1"/>
    <property type="molecule type" value="Genomic_DNA"/>
</dbReference>
<dbReference type="SUPFAM" id="SSF54637">
    <property type="entry name" value="Thioesterase/thiol ester dehydrase-isomerase"/>
    <property type="match status" value="2"/>
</dbReference>
<evidence type="ECO:0008006" key="5">
    <source>
        <dbReference type="Google" id="ProtNLM"/>
    </source>
</evidence>
<dbReference type="PATRIC" id="fig|48936.3.peg.4124"/>
<comment type="caution">
    <text evidence="3">The sequence shown here is derived from an EMBL/GenBank/DDBJ whole genome shotgun (WGS) entry which is preliminary data.</text>
</comment>
<sequence>MEAAIGMDAQAIGTIAKGLAGAGPDFSVRGVDGWLQGRTMYGGASSFLAYAAARKARPDLPPLRGGQISFLAPVGSDLDITVASLREGKSVANIQTDMTSGGTLAHRAAWVFGSARPSNGSVTPQRAENFISHTEMEELGSPEGLHFIQKFELRRGEAKEDRRPGVVRRWVRLRDRTELDPIGELVLIGDTLPPGSMRAMERRGPISSINWAFTLLGDSPQTRDGWWLLETASNHMAEGFSSESLRMWNADGVQVMHGLQSVAIFG</sequence>
<name>A0A0B8Z8T9_9SPHN</name>
<evidence type="ECO:0000259" key="2">
    <source>
        <dbReference type="Pfam" id="PF20789"/>
    </source>
</evidence>
<dbReference type="STRING" id="48936.NJ75_04093"/>
<dbReference type="InterPro" id="IPR049450">
    <property type="entry name" value="ACOT8-like_C"/>
</dbReference>